<protein>
    <submittedName>
        <fullName evidence="2">Uncharacterized protein</fullName>
    </submittedName>
</protein>
<sequence>MSILSRVLGPYAPVPSQAQARPLASHLTESSALVYPSPQPNLPKDFKPSRTNNVTD</sequence>
<evidence type="ECO:0000256" key="1">
    <source>
        <dbReference type="SAM" id="MobiDB-lite"/>
    </source>
</evidence>
<dbReference type="Proteomes" id="UP000724874">
    <property type="component" value="Unassembled WGS sequence"/>
</dbReference>
<proteinExistence type="predicted"/>
<evidence type="ECO:0000313" key="2">
    <source>
        <dbReference type="EMBL" id="KAF8908578.1"/>
    </source>
</evidence>
<evidence type="ECO:0000313" key="3">
    <source>
        <dbReference type="Proteomes" id="UP000724874"/>
    </source>
</evidence>
<name>A0A9P5NTZ7_GYMJU</name>
<comment type="caution">
    <text evidence="2">The sequence shown here is derived from an EMBL/GenBank/DDBJ whole genome shotgun (WGS) entry which is preliminary data.</text>
</comment>
<dbReference type="EMBL" id="JADNYJ010000011">
    <property type="protein sequence ID" value="KAF8908578.1"/>
    <property type="molecule type" value="Genomic_DNA"/>
</dbReference>
<organism evidence="2 3">
    <name type="scientific">Gymnopilus junonius</name>
    <name type="common">Spectacular rustgill mushroom</name>
    <name type="synonym">Gymnopilus spectabilis subsp. junonius</name>
    <dbReference type="NCBI Taxonomy" id="109634"/>
    <lineage>
        <taxon>Eukaryota</taxon>
        <taxon>Fungi</taxon>
        <taxon>Dikarya</taxon>
        <taxon>Basidiomycota</taxon>
        <taxon>Agaricomycotina</taxon>
        <taxon>Agaricomycetes</taxon>
        <taxon>Agaricomycetidae</taxon>
        <taxon>Agaricales</taxon>
        <taxon>Agaricineae</taxon>
        <taxon>Hymenogastraceae</taxon>
        <taxon>Gymnopilus</taxon>
    </lineage>
</organism>
<reference evidence="2" key="1">
    <citation type="submission" date="2020-11" db="EMBL/GenBank/DDBJ databases">
        <authorList>
            <consortium name="DOE Joint Genome Institute"/>
            <person name="Ahrendt S."/>
            <person name="Riley R."/>
            <person name="Andreopoulos W."/>
            <person name="LaButti K."/>
            <person name="Pangilinan J."/>
            <person name="Ruiz-duenas F.J."/>
            <person name="Barrasa J.M."/>
            <person name="Sanchez-Garcia M."/>
            <person name="Camarero S."/>
            <person name="Miyauchi S."/>
            <person name="Serrano A."/>
            <person name="Linde D."/>
            <person name="Babiker R."/>
            <person name="Drula E."/>
            <person name="Ayuso-Fernandez I."/>
            <person name="Pacheco R."/>
            <person name="Padilla G."/>
            <person name="Ferreira P."/>
            <person name="Barriuso J."/>
            <person name="Kellner H."/>
            <person name="Castanera R."/>
            <person name="Alfaro M."/>
            <person name="Ramirez L."/>
            <person name="Pisabarro A.G."/>
            <person name="Kuo A."/>
            <person name="Tritt A."/>
            <person name="Lipzen A."/>
            <person name="He G."/>
            <person name="Yan M."/>
            <person name="Ng V."/>
            <person name="Cullen D."/>
            <person name="Martin F."/>
            <person name="Rosso M.-N."/>
            <person name="Henrissat B."/>
            <person name="Hibbett D."/>
            <person name="Martinez A.T."/>
            <person name="Grigoriev I.V."/>
        </authorList>
    </citation>
    <scope>NUCLEOTIDE SEQUENCE</scope>
    <source>
        <strain evidence="2">AH 44721</strain>
    </source>
</reference>
<gene>
    <name evidence="2" type="ORF">CPB84DRAFT_1843472</name>
</gene>
<dbReference type="AlphaFoldDB" id="A0A9P5NTZ7"/>
<keyword evidence="3" id="KW-1185">Reference proteome</keyword>
<accession>A0A9P5NTZ7</accession>
<feature type="region of interest" description="Disordered" evidence="1">
    <location>
        <begin position="34"/>
        <end position="56"/>
    </location>
</feature>